<keyword evidence="1" id="KW-1133">Transmembrane helix</keyword>
<evidence type="ECO:0000313" key="2">
    <source>
        <dbReference type="EMBL" id="SKB65855.1"/>
    </source>
</evidence>
<evidence type="ECO:0000313" key="3">
    <source>
        <dbReference type="Proteomes" id="UP000190541"/>
    </source>
</evidence>
<dbReference type="Pfam" id="PF07332">
    <property type="entry name" value="Phage_holin_3_6"/>
    <property type="match status" value="1"/>
</dbReference>
<dbReference type="OrthoDB" id="675470at2"/>
<feature type="transmembrane region" description="Helical" evidence="1">
    <location>
        <begin position="37"/>
        <end position="62"/>
    </location>
</feature>
<sequence length="129" mass="14906">MEERKFSLSGVFQKSKEYIDTRFKLVKLKLVERSSRLIASLIVDVVKTVFTVFVVFFLSLALGFYLGELLDSNSLGFLTTAGIFVLLIVLVSLFENPIERLFMNLSIKRFLQKWNDEIDEENDDKGKQD</sequence>
<dbReference type="STRING" id="623280.SAMN05660226_02569"/>
<proteinExistence type="predicted"/>
<protein>
    <recommendedName>
        <fullName evidence="4">Holin-X, holin superfamily III</fullName>
    </recommendedName>
</protein>
<evidence type="ECO:0008006" key="4">
    <source>
        <dbReference type="Google" id="ProtNLM"/>
    </source>
</evidence>
<gene>
    <name evidence="2" type="ORF">SAMN05660226_02569</name>
</gene>
<dbReference type="Proteomes" id="UP000190541">
    <property type="component" value="Unassembled WGS sequence"/>
</dbReference>
<dbReference type="InterPro" id="IPR009937">
    <property type="entry name" value="Phage_holin_3_6"/>
</dbReference>
<accession>A0A1T5D2C0</accession>
<keyword evidence="3" id="KW-1185">Reference proteome</keyword>
<keyword evidence="1" id="KW-0472">Membrane</keyword>
<reference evidence="2 3" key="1">
    <citation type="submission" date="2017-02" db="EMBL/GenBank/DDBJ databases">
        <authorList>
            <person name="Peterson S.W."/>
        </authorList>
    </citation>
    <scope>NUCLEOTIDE SEQUENCE [LARGE SCALE GENOMIC DNA]</scope>
    <source>
        <strain evidence="2 3">DSM 22899</strain>
    </source>
</reference>
<feature type="transmembrane region" description="Helical" evidence="1">
    <location>
        <begin position="74"/>
        <end position="94"/>
    </location>
</feature>
<evidence type="ECO:0000256" key="1">
    <source>
        <dbReference type="SAM" id="Phobius"/>
    </source>
</evidence>
<organism evidence="2 3">
    <name type="scientific">Parapedobacter luteus</name>
    <dbReference type="NCBI Taxonomy" id="623280"/>
    <lineage>
        <taxon>Bacteria</taxon>
        <taxon>Pseudomonadati</taxon>
        <taxon>Bacteroidota</taxon>
        <taxon>Sphingobacteriia</taxon>
        <taxon>Sphingobacteriales</taxon>
        <taxon>Sphingobacteriaceae</taxon>
        <taxon>Parapedobacter</taxon>
    </lineage>
</organism>
<dbReference type="RefSeq" id="WP_079717232.1">
    <property type="nucleotide sequence ID" value="NZ_FUYS01000005.1"/>
</dbReference>
<dbReference type="AlphaFoldDB" id="A0A1T5D2C0"/>
<keyword evidence="1" id="KW-0812">Transmembrane</keyword>
<dbReference type="EMBL" id="FUYS01000005">
    <property type="protein sequence ID" value="SKB65855.1"/>
    <property type="molecule type" value="Genomic_DNA"/>
</dbReference>
<name>A0A1T5D2C0_9SPHI</name>